<dbReference type="PROSITE" id="PS00122">
    <property type="entry name" value="CARBOXYLESTERASE_B_1"/>
    <property type="match status" value="1"/>
</dbReference>
<dbReference type="Pfam" id="PF00135">
    <property type="entry name" value="COesterase"/>
    <property type="match status" value="1"/>
</dbReference>
<dbReference type="EMBL" id="QGMH01000055">
    <property type="protein sequence ID" value="TVY27091.1"/>
    <property type="molecule type" value="Genomic_DNA"/>
</dbReference>
<reference evidence="5 6" key="1">
    <citation type="submission" date="2018-05" db="EMBL/GenBank/DDBJ databases">
        <title>Genome sequencing and assembly of the regulated plant pathogen Lachnellula willkommii and related sister species for the development of diagnostic species identification markers.</title>
        <authorList>
            <person name="Giroux E."/>
            <person name="Bilodeau G."/>
        </authorList>
    </citation>
    <scope>NUCLEOTIDE SEQUENCE [LARGE SCALE GENOMIC DNA]</scope>
    <source>
        <strain evidence="5 6">CBS 185.66</strain>
    </source>
</reference>
<dbReference type="GeneID" id="41983344"/>
<feature type="chain" id="PRO_5034300569" description="Carboxylic ester hydrolase" evidence="3">
    <location>
        <begin position="18"/>
        <end position="580"/>
    </location>
</feature>
<feature type="domain" description="Carboxylesterase type B" evidence="4">
    <location>
        <begin position="42"/>
        <end position="574"/>
    </location>
</feature>
<dbReference type="RefSeq" id="XP_031005879.1">
    <property type="nucleotide sequence ID" value="XM_031148120.1"/>
</dbReference>
<evidence type="ECO:0000256" key="3">
    <source>
        <dbReference type="RuleBase" id="RU361235"/>
    </source>
</evidence>
<keyword evidence="6" id="KW-1185">Reference proteome</keyword>
<dbReference type="Proteomes" id="UP000431533">
    <property type="component" value="Unassembled WGS sequence"/>
</dbReference>
<evidence type="ECO:0000259" key="4">
    <source>
        <dbReference type="Pfam" id="PF00135"/>
    </source>
</evidence>
<keyword evidence="2 3" id="KW-0378">Hydrolase</keyword>
<sequence>MAFYVAVLSLLIWGINSIALEGNCSTPQVDLGYEIHEGVYNATGQFYNFSNIPYAQPPLGDLRFQAPVPFDVDCPTTPKPLNNGSRFSVCPQGAPAWTSVAVKWLTEGIGAINQSAGYQPPNITTLPTVAYGTSEDCLVLDILSPKNIFESRGQGRGAAVLVWIHGGGYTLGWKTLYGSGAGLVRASESNGKEGVIYVAINYRLGLFGFLSGPTFQMNGTANAGLLDQRMALEWIQQNIAKFGGDPHRVTVMGESAGGGSTIHQITAYGGSRGPAPFQQAIIQSGAFLPVPTNKRKEDLFQRFLATANVSTLQEARKLPTHALQLTNAIMVGEAPYGDFTFSKISYPSSNLHVYDFPTNDAFIDPVVDGSFAPALPGPLLLDGQFDKSIKIVTGHNINEGIFFTSPFVPTPATFDQNVILVSFPNTNASNTLNYITQTLYPPIFNGTYNYTNQIARAAEIVGEALFSCNANYLDRAFGNRSYSYQFSVAPSLHGDDVPYTFYQSPNSAVLNDTLAVEMQEYFTNFAINGDPNGGGLPRFPTYYEDSPDGIVLDLNVSSISTIPDVLANQRCAWWQKALYF</sequence>
<evidence type="ECO:0000313" key="6">
    <source>
        <dbReference type="Proteomes" id="UP000431533"/>
    </source>
</evidence>
<feature type="signal peptide" evidence="3">
    <location>
        <begin position="1"/>
        <end position="17"/>
    </location>
</feature>
<dbReference type="InterPro" id="IPR019826">
    <property type="entry name" value="Carboxylesterase_B_AS"/>
</dbReference>
<evidence type="ECO:0000256" key="2">
    <source>
        <dbReference type="ARBA" id="ARBA00022801"/>
    </source>
</evidence>
<gene>
    <name evidence="5" type="primary">patB_0</name>
    <name evidence="5" type="ORF">LHYA1_G003146</name>
</gene>
<dbReference type="InterPro" id="IPR002018">
    <property type="entry name" value="CarbesteraseB"/>
</dbReference>
<comment type="similarity">
    <text evidence="1 3">Belongs to the type-B carboxylesterase/lipase family.</text>
</comment>
<protein>
    <recommendedName>
        <fullName evidence="3">Carboxylic ester hydrolase</fullName>
        <ecNumber evidence="3">3.1.1.-</ecNumber>
    </recommendedName>
</protein>
<dbReference type="InterPro" id="IPR029058">
    <property type="entry name" value="AB_hydrolase_fold"/>
</dbReference>
<evidence type="ECO:0000256" key="1">
    <source>
        <dbReference type="ARBA" id="ARBA00005964"/>
    </source>
</evidence>
<dbReference type="PANTHER" id="PTHR11559">
    <property type="entry name" value="CARBOXYLESTERASE"/>
    <property type="match status" value="1"/>
</dbReference>
<proteinExistence type="inferred from homology"/>
<name>A0A8H8R2Z2_9HELO</name>
<dbReference type="SUPFAM" id="SSF53474">
    <property type="entry name" value="alpha/beta-Hydrolases"/>
    <property type="match status" value="1"/>
</dbReference>
<dbReference type="EC" id="3.1.1.-" evidence="3"/>
<accession>A0A8H8R2Z2</accession>
<dbReference type="GO" id="GO:0016787">
    <property type="term" value="F:hydrolase activity"/>
    <property type="evidence" value="ECO:0007669"/>
    <property type="project" value="UniProtKB-KW"/>
</dbReference>
<dbReference type="AlphaFoldDB" id="A0A8H8R2Z2"/>
<dbReference type="InterPro" id="IPR050309">
    <property type="entry name" value="Type-B_Carboxylest/Lipase"/>
</dbReference>
<keyword evidence="3" id="KW-0732">Signal</keyword>
<evidence type="ECO:0000313" key="5">
    <source>
        <dbReference type="EMBL" id="TVY27091.1"/>
    </source>
</evidence>
<organism evidence="5 6">
    <name type="scientific">Lachnellula hyalina</name>
    <dbReference type="NCBI Taxonomy" id="1316788"/>
    <lineage>
        <taxon>Eukaryota</taxon>
        <taxon>Fungi</taxon>
        <taxon>Dikarya</taxon>
        <taxon>Ascomycota</taxon>
        <taxon>Pezizomycotina</taxon>
        <taxon>Leotiomycetes</taxon>
        <taxon>Helotiales</taxon>
        <taxon>Lachnaceae</taxon>
        <taxon>Lachnellula</taxon>
    </lineage>
</organism>
<dbReference type="Gene3D" id="3.40.50.1820">
    <property type="entry name" value="alpha/beta hydrolase"/>
    <property type="match status" value="1"/>
</dbReference>
<comment type="caution">
    <text evidence="5">The sequence shown here is derived from an EMBL/GenBank/DDBJ whole genome shotgun (WGS) entry which is preliminary data.</text>
</comment>
<dbReference type="OrthoDB" id="408631at2759"/>